<organism evidence="2 3">
    <name type="scientific">[Mycobacterium] burgundiense</name>
    <dbReference type="NCBI Taxonomy" id="3064286"/>
    <lineage>
        <taxon>Bacteria</taxon>
        <taxon>Bacillati</taxon>
        <taxon>Actinomycetota</taxon>
        <taxon>Actinomycetes</taxon>
        <taxon>Mycobacteriales</taxon>
        <taxon>Mycobacteriaceae</taxon>
        <taxon>Mycolicibacterium</taxon>
    </lineage>
</organism>
<evidence type="ECO:0000313" key="2">
    <source>
        <dbReference type="EMBL" id="CAJ1510182.1"/>
    </source>
</evidence>
<feature type="region of interest" description="Disordered" evidence="1">
    <location>
        <begin position="1"/>
        <end position="65"/>
    </location>
</feature>
<proteinExistence type="predicted"/>
<evidence type="ECO:0000256" key="1">
    <source>
        <dbReference type="SAM" id="MobiDB-lite"/>
    </source>
</evidence>
<gene>
    <name evidence="2" type="ORF">MU0053_004483</name>
</gene>
<name>A0ABM9M4T8_9MYCO</name>
<dbReference type="Proteomes" id="UP001190465">
    <property type="component" value="Chromosome"/>
</dbReference>
<protein>
    <submittedName>
        <fullName evidence="2">Uncharacterized protein</fullName>
    </submittedName>
</protein>
<feature type="compositionally biased region" description="Low complexity" evidence="1">
    <location>
        <begin position="1"/>
        <end position="23"/>
    </location>
</feature>
<reference evidence="2 3" key="1">
    <citation type="submission" date="2023-08" db="EMBL/GenBank/DDBJ databases">
        <authorList>
            <person name="Folkvardsen B D."/>
            <person name="Norman A."/>
        </authorList>
    </citation>
    <scope>NUCLEOTIDE SEQUENCE [LARGE SCALE GENOMIC DNA]</scope>
    <source>
        <strain evidence="2 3">Mu0053</strain>
    </source>
</reference>
<feature type="compositionally biased region" description="Acidic residues" evidence="1">
    <location>
        <begin position="52"/>
        <end position="65"/>
    </location>
</feature>
<dbReference type="RefSeq" id="WP_308479773.1">
    <property type="nucleotide sequence ID" value="NZ_OY726397.1"/>
</dbReference>
<accession>A0ABM9M4T8</accession>
<keyword evidence="3" id="KW-1185">Reference proteome</keyword>
<sequence length="65" mass="6950">MPNSDPLPQADPADVAAQAAAVEDPAHDDEPVTEVPLETDPVDYSEQREVVDLSDDGYPDGDSDR</sequence>
<dbReference type="EMBL" id="OY726397">
    <property type="protein sequence ID" value="CAJ1510182.1"/>
    <property type="molecule type" value="Genomic_DNA"/>
</dbReference>
<evidence type="ECO:0000313" key="3">
    <source>
        <dbReference type="Proteomes" id="UP001190465"/>
    </source>
</evidence>